<dbReference type="GO" id="GO:0016757">
    <property type="term" value="F:glycosyltransferase activity"/>
    <property type="evidence" value="ECO:0007669"/>
    <property type="project" value="InterPro"/>
</dbReference>
<dbReference type="InterPro" id="IPR050194">
    <property type="entry name" value="Glycosyltransferase_grp1"/>
</dbReference>
<dbReference type="InterPro" id="IPR001296">
    <property type="entry name" value="Glyco_trans_1"/>
</dbReference>
<dbReference type="Proteomes" id="UP000176527">
    <property type="component" value="Unassembled WGS sequence"/>
</dbReference>
<reference evidence="3 4" key="1">
    <citation type="journal article" date="2016" name="Nat. Commun.">
        <title>Thousands of microbial genomes shed light on interconnected biogeochemical processes in an aquifer system.</title>
        <authorList>
            <person name="Anantharaman K."/>
            <person name="Brown C.T."/>
            <person name="Hug L.A."/>
            <person name="Sharon I."/>
            <person name="Castelle C.J."/>
            <person name="Probst A.J."/>
            <person name="Thomas B.C."/>
            <person name="Singh A."/>
            <person name="Wilkins M.J."/>
            <person name="Karaoz U."/>
            <person name="Brodie E.L."/>
            <person name="Williams K.H."/>
            <person name="Hubbard S.S."/>
            <person name="Banfield J.F."/>
        </authorList>
    </citation>
    <scope>NUCLEOTIDE SEQUENCE [LARGE SCALE GENOMIC DNA]</scope>
</reference>
<evidence type="ECO:0000259" key="1">
    <source>
        <dbReference type="Pfam" id="PF00534"/>
    </source>
</evidence>
<sequence length="410" mass="46707">MKTRKTRVLVLTSSFPRYKNDWWQQAILSIYSNMDKDNYDITVIAPSSPGAKSSEDIEEVHVKRFKYFFPSSLQLLTSGEGVLYSSRKNKFLGKVQIITFVLAETLLVIKTLAKNDFDIIHANWIIPQGIVAIIAKFFFKKPVIITIHGTDIFSLKKFDFLKALSLKYCDICTTNSSATYKAANKIYPSEEIKIIPMGVDVNLFDPKKKDVFWKKEFGENARIILGVGRLIKWKGFEYLVRSFPFVLNKFPEAKLIIIGKGPEEENLKKLALKLNLKIGKNIFFPDHFSANKLPGIYAASDVVVSPSITDFQTGEKEGQGNVVLEARASGVPVIASRSGGLIDTIDGTSTGLLFEERNYKELSEKIIYLLSDKKIWRKFSENGLKYVRKNYSWKKVSKRFGELYEEITKR</sequence>
<dbReference type="Pfam" id="PF13439">
    <property type="entry name" value="Glyco_transf_4"/>
    <property type="match status" value="1"/>
</dbReference>
<dbReference type="PANTHER" id="PTHR45947:SF3">
    <property type="entry name" value="SULFOQUINOVOSYL TRANSFERASE SQD2"/>
    <property type="match status" value="1"/>
</dbReference>
<accession>A0A1F5K8H4</accession>
<feature type="domain" description="Glycosyl transferase family 1" evidence="1">
    <location>
        <begin position="209"/>
        <end position="384"/>
    </location>
</feature>
<dbReference type="InterPro" id="IPR028098">
    <property type="entry name" value="Glyco_trans_4-like_N"/>
</dbReference>
<evidence type="ECO:0000313" key="4">
    <source>
        <dbReference type="Proteomes" id="UP000176527"/>
    </source>
</evidence>
<dbReference type="Gene3D" id="3.40.50.2000">
    <property type="entry name" value="Glycogen Phosphorylase B"/>
    <property type="match status" value="2"/>
</dbReference>
<evidence type="ECO:0008006" key="5">
    <source>
        <dbReference type="Google" id="ProtNLM"/>
    </source>
</evidence>
<dbReference type="AlphaFoldDB" id="A0A1F5K8H4"/>
<proteinExistence type="predicted"/>
<gene>
    <name evidence="3" type="ORF">A3F00_02460</name>
</gene>
<dbReference type="Pfam" id="PF00534">
    <property type="entry name" value="Glycos_transf_1"/>
    <property type="match status" value="1"/>
</dbReference>
<feature type="domain" description="Glycosyltransferase subfamily 4-like N-terminal" evidence="2">
    <location>
        <begin position="29"/>
        <end position="202"/>
    </location>
</feature>
<dbReference type="CDD" id="cd03801">
    <property type="entry name" value="GT4_PimA-like"/>
    <property type="match status" value="1"/>
</dbReference>
<protein>
    <recommendedName>
        <fullName evidence="5">Glycosyl transferase family 1</fullName>
    </recommendedName>
</protein>
<organism evidence="3 4">
    <name type="scientific">Candidatus Daviesbacteria bacterium RIFCSPHIGHO2_12_FULL_37_11</name>
    <dbReference type="NCBI Taxonomy" id="1797777"/>
    <lineage>
        <taxon>Bacteria</taxon>
        <taxon>Candidatus Daviesiibacteriota</taxon>
    </lineage>
</organism>
<comment type="caution">
    <text evidence="3">The sequence shown here is derived from an EMBL/GenBank/DDBJ whole genome shotgun (WGS) entry which is preliminary data.</text>
</comment>
<dbReference type="PANTHER" id="PTHR45947">
    <property type="entry name" value="SULFOQUINOVOSYL TRANSFERASE SQD2"/>
    <property type="match status" value="1"/>
</dbReference>
<evidence type="ECO:0000259" key="2">
    <source>
        <dbReference type="Pfam" id="PF13439"/>
    </source>
</evidence>
<evidence type="ECO:0000313" key="3">
    <source>
        <dbReference type="EMBL" id="OGE37243.1"/>
    </source>
</evidence>
<dbReference type="EMBL" id="MFDE01000048">
    <property type="protein sequence ID" value="OGE37243.1"/>
    <property type="molecule type" value="Genomic_DNA"/>
</dbReference>
<dbReference type="SUPFAM" id="SSF53756">
    <property type="entry name" value="UDP-Glycosyltransferase/glycogen phosphorylase"/>
    <property type="match status" value="1"/>
</dbReference>
<name>A0A1F5K8H4_9BACT</name>